<evidence type="ECO:0000256" key="1">
    <source>
        <dbReference type="SAM" id="Phobius"/>
    </source>
</evidence>
<sequence length="58" mass="6495">MKNKKGYFMKLRIFAEDKPAEKVFEYQLELADETIILSTALLSGAIALAGLFSALKEK</sequence>
<keyword evidence="1" id="KW-0812">Transmembrane</keyword>
<dbReference type="EMBL" id="AP026968">
    <property type="protein sequence ID" value="BDT65511.1"/>
    <property type="molecule type" value="Genomic_DNA"/>
</dbReference>
<keyword evidence="1" id="KW-0472">Membrane</keyword>
<evidence type="ECO:0000313" key="2">
    <source>
        <dbReference type="EMBL" id="BDT65511.1"/>
    </source>
</evidence>
<gene>
    <name evidence="2" type="ORF">SP4011_19280</name>
</gene>
<proteinExistence type="predicted"/>
<keyword evidence="3" id="KW-1185">Reference proteome</keyword>
<feature type="transmembrane region" description="Helical" evidence="1">
    <location>
        <begin position="35"/>
        <end position="55"/>
    </location>
</feature>
<keyword evidence="1" id="KW-1133">Transmembrane helix</keyword>
<evidence type="ECO:0008006" key="4">
    <source>
        <dbReference type="Google" id="ProtNLM"/>
    </source>
</evidence>
<dbReference type="RefSeq" id="WP_338620434.1">
    <property type="nucleotide sequence ID" value="NZ_AP026968.1"/>
</dbReference>
<name>A0ABM8CJ41_9STRE</name>
<dbReference type="Proteomes" id="UP001378546">
    <property type="component" value="Chromosome"/>
</dbReference>
<evidence type="ECO:0000313" key="3">
    <source>
        <dbReference type="Proteomes" id="UP001378546"/>
    </source>
</evidence>
<organism evidence="2 3">
    <name type="scientific">Streptococcus parapneumoniae</name>
    <dbReference type="NCBI Taxonomy" id="2993430"/>
    <lineage>
        <taxon>Bacteria</taxon>
        <taxon>Bacillati</taxon>
        <taxon>Bacillota</taxon>
        <taxon>Bacilli</taxon>
        <taxon>Lactobacillales</taxon>
        <taxon>Streptococcaceae</taxon>
        <taxon>Streptococcus</taxon>
        <taxon>Streptococcus thalassemiae group</taxon>
    </lineage>
</organism>
<protein>
    <recommendedName>
        <fullName evidence="4">DNA polymerase III PolC</fullName>
    </recommendedName>
</protein>
<reference evidence="2 3" key="1">
    <citation type="submission" date="2022-11" db="EMBL/GenBank/DDBJ databases">
        <title>Complete genome sequence of alpha-hemolytic streptococci isolated from Japan.</title>
        <authorList>
            <person name="Morita M."/>
            <person name="Chang B."/>
            <person name="Akeda Y."/>
        </authorList>
    </citation>
    <scope>NUCLEOTIDE SEQUENCE [LARGE SCALE GENOMIC DNA]</scope>
    <source>
        <strain evidence="2 3">SP4011</strain>
    </source>
</reference>
<accession>A0ABM8CJ41</accession>